<organism evidence="1">
    <name type="scientific">Rhizophora mucronata</name>
    <name type="common">Asiatic mangrove</name>
    <dbReference type="NCBI Taxonomy" id="61149"/>
    <lineage>
        <taxon>Eukaryota</taxon>
        <taxon>Viridiplantae</taxon>
        <taxon>Streptophyta</taxon>
        <taxon>Embryophyta</taxon>
        <taxon>Tracheophyta</taxon>
        <taxon>Spermatophyta</taxon>
        <taxon>Magnoliopsida</taxon>
        <taxon>eudicotyledons</taxon>
        <taxon>Gunneridae</taxon>
        <taxon>Pentapetalae</taxon>
        <taxon>rosids</taxon>
        <taxon>fabids</taxon>
        <taxon>Malpighiales</taxon>
        <taxon>Rhizophoraceae</taxon>
        <taxon>Rhizophora</taxon>
    </lineage>
</organism>
<name>A0A2P2K5Q6_RHIMU</name>
<sequence>MNHLQDPN</sequence>
<protein>
    <submittedName>
        <fullName evidence="1">Uncharacterized protein</fullName>
    </submittedName>
</protein>
<reference evidence="1" key="1">
    <citation type="submission" date="2018-02" db="EMBL/GenBank/DDBJ databases">
        <title>Rhizophora mucronata_Transcriptome.</title>
        <authorList>
            <person name="Meera S.P."/>
            <person name="Sreeshan A."/>
            <person name="Augustine A."/>
        </authorList>
    </citation>
    <scope>NUCLEOTIDE SEQUENCE</scope>
    <source>
        <tissue evidence="1">Leaf</tissue>
    </source>
</reference>
<evidence type="ECO:0000313" key="1">
    <source>
        <dbReference type="EMBL" id="MBX01076.1"/>
    </source>
</evidence>
<accession>A0A2P2K5Q6</accession>
<dbReference type="EMBL" id="GGEC01020592">
    <property type="protein sequence ID" value="MBX01076.1"/>
    <property type="molecule type" value="Transcribed_RNA"/>
</dbReference>
<proteinExistence type="predicted"/>